<sequence>MRVRMNELPSLALVWPSNCGSASLTDTTAVRPSRMSSPVRLSSFSLRMACLRA</sequence>
<evidence type="ECO:0000313" key="1">
    <source>
        <dbReference type="EMBL" id="EJW98733.1"/>
    </source>
</evidence>
<name>J9FW27_9ZZZZ</name>
<dbReference type="AlphaFoldDB" id="J9FW27"/>
<gene>
    <name evidence="1" type="ORF">EVA_13159</name>
</gene>
<organism evidence="1">
    <name type="scientific">gut metagenome</name>
    <dbReference type="NCBI Taxonomy" id="749906"/>
    <lineage>
        <taxon>unclassified sequences</taxon>
        <taxon>metagenomes</taxon>
        <taxon>organismal metagenomes</taxon>
    </lineage>
</organism>
<proteinExistence type="predicted"/>
<protein>
    <submittedName>
        <fullName evidence="1">Uncharacterized protein</fullName>
    </submittedName>
</protein>
<reference evidence="1" key="1">
    <citation type="journal article" date="2012" name="PLoS ONE">
        <title>Gene sets for utilization of primary and secondary nutrition supplies in the distal gut of endangered iberian lynx.</title>
        <authorList>
            <person name="Alcaide M."/>
            <person name="Messina E."/>
            <person name="Richter M."/>
            <person name="Bargiela R."/>
            <person name="Peplies J."/>
            <person name="Huws S.A."/>
            <person name="Newbold C.J."/>
            <person name="Golyshin P.N."/>
            <person name="Simon M.A."/>
            <person name="Lopez G."/>
            <person name="Yakimov M.M."/>
            <person name="Ferrer M."/>
        </authorList>
    </citation>
    <scope>NUCLEOTIDE SEQUENCE</scope>
</reference>
<accession>J9FW27</accession>
<comment type="caution">
    <text evidence="1">The sequence shown here is derived from an EMBL/GenBank/DDBJ whole genome shotgun (WGS) entry which is preliminary data.</text>
</comment>
<dbReference type="EMBL" id="AMCI01004129">
    <property type="protein sequence ID" value="EJW98733.1"/>
    <property type="molecule type" value="Genomic_DNA"/>
</dbReference>